<feature type="compositionally biased region" description="Polar residues" evidence="2">
    <location>
        <begin position="732"/>
        <end position="756"/>
    </location>
</feature>
<accession>A0A6J1MZS6</accession>
<keyword evidence="3" id="KW-0732">Signal</keyword>
<protein>
    <submittedName>
        <fullName evidence="6 7">Uncharacterized protein LOC112046141</fullName>
    </submittedName>
</protein>
<name>A0A6J1MZS6_BICAN</name>
<dbReference type="RefSeq" id="XP_023938417.2">
    <property type="nucleotide sequence ID" value="XM_024082649.2"/>
</dbReference>
<reference evidence="6 7" key="1">
    <citation type="submission" date="2025-05" db="UniProtKB">
        <authorList>
            <consortium name="RefSeq"/>
        </authorList>
    </citation>
    <scope>IDENTIFICATION</scope>
</reference>
<keyword evidence="5" id="KW-1185">Reference proteome</keyword>
<feature type="compositionally biased region" description="Polar residues" evidence="2">
    <location>
        <begin position="680"/>
        <end position="697"/>
    </location>
</feature>
<dbReference type="GO" id="GO:0004252">
    <property type="term" value="F:serine-type endopeptidase activity"/>
    <property type="evidence" value="ECO:0007669"/>
    <property type="project" value="InterPro"/>
</dbReference>
<evidence type="ECO:0000256" key="2">
    <source>
        <dbReference type="SAM" id="MobiDB-lite"/>
    </source>
</evidence>
<dbReference type="InterPro" id="IPR043504">
    <property type="entry name" value="Peptidase_S1_PA_chymotrypsin"/>
</dbReference>
<feature type="compositionally biased region" description="Low complexity" evidence="2">
    <location>
        <begin position="612"/>
        <end position="679"/>
    </location>
</feature>
<evidence type="ECO:0000259" key="4">
    <source>
        <dbReference type="PROSITE" id="PS50240"/>
    </source>
</evidence>
<dbReference type="InterPro" id="IPR009003">
    <property type="entry name" value="Peptidase_S1_PA"/>
</dbReference>
<dbReference type="PROSITE" id="PS50240">
    <property type="entry name" value="TRYPSIN_DOM"/>
    <property type="match status" value="1"/>
</dbReference>
<evidence type="ECO:0000313" key="6">
    <source>
        <dbReference type="RefSeq" id="XP_023938417.2"/>
    </source>
</evidence>
<dbReference type="GO" id="GO:0090729">
    <property type="term" value="F:toxin activity"/>
    <property type="evidence" value="ECO:0007669"/>
    <property type="project" value="UniProtKB-KW"/>
</dbReference>
<dbReference type="InterPro" id="IPR001254">
    <property type="entry name" value="Trypsin_dom"/>
</dbReference>
<dbReference type="SMART" id="SM00020">
    <property type="entry name" value="Tryp_SPc"/>
    <property type="match status" value="1"/>
</dbReference>
<evidence type="ECO:0000256" key="1">
    <source>
        <dbReference type="ARBA" id="ARBA00023157"/>
    </source>
</evidence>
<evidence type="ECO:0000313" key="5">
    <source>
        <dbReference type="Proteomes" id="UP001652582"/>
    </source>
</evidence>
<evidence type="ECO:0000256" key="3">
    <source>
        <dbReference type="SAM" id="SignalP"/>
    </source>
</evidence>
<feature type="region of interest" description="Disordered" evidence="2">
    <location>
        <begin position="459"/>
        <end position="490"/>
    </location>
</feature>
<feature type="domain" description="Peptidase S1" evidence="4">
    <location>
        <begin position="291"/>
        <end position="551"/>
    </location>
</feature>
<dbReference type="GO" id="GO:0005576">
    <property type="term" value="C:extracellular region"/>
    <property type="evidence" value="ECO:0007669"/>
    <property type="project" value="UniProtKB-SubCell"/>
</dbReference>
<feature type="compositionally biased region" description="Polar residues" evidence="2">
    <location>
        <begin position="772"/>
        <end position="781"/>
    </location>
</feature>
<evidence type="ECO:0000313" key="7">
    <source>
        <dbReference type="RefSeq" id="XP_052746184.1"/>
    </source>
</evidence>
<dbReference type="Proteomes" id="UP001652582">
    <property type="component" value="Chromosome 27"/>
</dbReference>
<dbReference type="PRINTS" id="PR00722">
    <property type="entry name" value="CHYMOTRYPSIN"/>
</dbReference>
<feature type="signal peptide" evidence="3">
    <location>
        <begin position="1"/>
        <end position="20"/>
    </location>
</feature>
<dbReference type="OrthoDB" id="7421764at2759"/>
<feature type="compositionally biased region" description="Low complexity" evidence="2">
    <location>
        <begin position="719"/>
        <end position="731"/>
    </location>
</feature>
<dbReference type="GO" id="GO:0006508">
    <property type="term" value="P:proteolysis"/>
    <property type="evidence" value="ECO:0007669"/>
    <property type="project" value="InterPro"/>
</dbReference>
<dbReference type="Gene3D" id="2.40.10.10">
    <property type="entry name" value="Trypsin-like serine proteases"/>
    <property type="match status" value="1"/>
</dbReference>
<feature type="region of interest" description="Disordered" evidence="2">
    <location>
        <begin position="719"/>
        <end position="756"/>
    </location>
</feature>
<keyword evidence="1" id="KW-1015">Disulfide bond</keyword>
<dbReference type="AlphaFoldDB" id="A0A6J1MZS6"/>
<feature type="region of interest" description="Disordered" evidence="2">
    <location>
        <begin position="537"/>
        <end position="586"/>
    </location>
</feature>
<dbReference type="SUPFAM" id="SSF50494">
    <property type="entry name" value="Trypsin-like serine proteases"/>
    <property type="match status" value="1"/>
</dbReference>
<dbReference type="PROSITE" id="PS00134">
    <property type="entry name" value="TRYPSIN_HIS"/>
    <property type="match status" value="1"/>
</dbReference>
<dbReference type="KEGG" id="bany:112046141"/>
<dbReference type="Pfam" id="PF00089">
    <property type="entry name" value="Trypsin"/>
    <property type="match status" value="1"/>
</dbReference>
<feature type="region of interest" description="Disordered" evidence="2">
    <location>
        <begin position="772"/>
        <end position="795"/>
    </location>
</feature>
<dbReference type="PANTHER" id="PTHR24252:SF7">
    <property type="entry name" value="HYALIN"/>
    <property type="match status" value="1"/>
</dbReference>
<dbReference type="PANTHER" id="PTHR24252">
    <property type="entry name" value="ACROSIN-RELATED"/>
    <property type="match status" value="1"/>
</dbReference>
<dbReference type="InterPro" id="IPR001314">
    <property type="entry name" value="Peptidase_S1A"/>
</dbReference>
<dbReference type="RefSeq" id="XP_052746184.1">
    <property type="nucleotide sequence ID" value="XM_052890224.1"/>
</dbReference>
<feature type="region of interest" description="Disordered" evidence="2">
    <location>
        <begin position="612"/>
        <end position="703"/>
    </location>
</feature>
<feature type="chain" id="PRO_5045019321" evidence="3">
    <location>
        <begin position="21"/>
        <end position="814"/>
    </location>
</feature>
<organism evidence="5 6">
    <name type="scientific">Bicyclus anynana</name>
    <name type="common">Squinting bush brown butterfly</name>
    <dbReference type="NCBI Taxonomy" id="110368"/>
    <lineage>
        <taxon>Eukaryota</taxon>
        <taxon>Metazoa</taxon>
        <taxon>Ecdysozoa</taxon>
        <taxon>Arthropoda</taxon>
        <taxon>Hexapoda</taxon>
        <taxon>Insecta</taxon>
        <taxon>Pterygota</taxon>
        <taxon>Neoptera</taxon>
        <taxon>Endopterygota</taxon>
        <taxon>Lepidoptera</taxon>
        <taxon>Glossata</taxon>
        <taxon>Ditrysia</taxon>
        <taxon>Papilionoidea</taxon>
        <taxon>Nymphalidae</taxon>
        <taxon>Satyrinae</taxon>
        <taxon>Satyrini</taxon>
        <taxon>Mycalesina</taxon>
        <taxon>Bicyclus</taxon>
    </lineage>
</organism>
<dbReference type="InterPro" id="IPR018114">
    <property type="entry name" value="TRYPSIN_HIS"/>
</dbReference>
<dbReference type="CDD" id="cd00190">
    <property type="entry name" value="Tryp_SPc"/>
    <property type="match status" value="1"/>
</dbReference>
<sequence length="814" mass="92400">MVRSVYATLLVLSVTAQASSQFFDFFSALQPVGQPTLRPFFQLDITTKRARTTKRPTTTTKRAPYIFVPIESTKRPQTTEQKTKNSFYSTTAKPTRKTTKNTRRIDTSRDTKLISKETSRNNNGSIQKPKQIGNTRNVNVNAFNNDKSKSLYSNNDDRLIFDDGKRNTVINYDTTKSYINQDVTKKNQIVYARPGVKPMIVNGPPITNRPVTQRPFFGPHDDDVTPELIIGPNEDFMSTVDKKRHIEVLEKMCDRYKSLDVKQVQAIPLLPSPDAVRVNVSTCAPQETPLIVGGKVASIQQFRHMALLGWTNLQHGGYSWKCGGSLVSNRFVLTAGHCAYQDRDNSVALGPPKVVQLGSSSLGDPAATLVKVAAVVRHPKYKVPKSYYDIALVKMAHTISFSSLIRPACLGIPPAPGRPIIATGWGKTEFGGDLSQELRSVSLPIWDITECYEALGTSRRLPEGPDSDSQICAGERRGGKDTCQGDSGGPAQIQDGCTWRVVAVTSLGRSCGAVETPALYAKVPRAFVSAVVFGDNNQQSNNNQWSTQQQTSTQKNNNQQWNNQPTNQWNTQQQSNNQKQNNNQQTNQWNTQQTNNQKQNNNQQTNQWNTQQTNNQKQNNQQWNNQPSNQWNTQQQTSTQKQITNQQWNNQPSNQWNTQQQSNNKQNWNNNQEESWTWNRQGNYNQESNNGYTNNNVKRNDQNNYYNQNEYNVQKQHENNYNQNHGSNYNSDQSSNVYTTKKPTYNQNYGYSNSYTEQPVYNQHNAYTLDNPVYNQQNGYTTEKPKTGYNSQSGYYSGYEEPSGYRNDDRVWWT</sequence>
<gene>
    <name evidence="6 7" type="primary">LOC112046141</name>
</gene>
<dbReference type="GeneID" id="112046141"/>
<proteinExistence type="predicted"/>